<reference evidence="1" key="1">
    <citation type="submission" date="2023-08" db="EMBL/GenBank/DDBJ databases">
        <title>Reference Genome Resource for the Citrus Pathogen Phytophthora citrophthora.</title>
        <authorList>
            <person name="Moller H."/>
            <person name="Coetzee B."/>
            <person name="Rose L.J."/>
            <person name="Van Niekerk J.M."/>
        </authorList>
    </citation>
    <scope>NUCLEOTIDE SEQUENCE</scope>
    <source>
        <strain evidence="1">STE-U-9442</strain>
    </source>
</reference>
<protein>
    <submittedName>
        <fullName evidence="1">Uncharacterized protein</fullName>
    </submittedName>
</protein>
<dbReference type="EMBL" id="JASMQC010000008">
    <property type="protein sequence ID" value="KAK1942779.1"/>
    <property type="molecule type" value="Genomic_DNA"/>
</dbReference>
<dbReference type="AlphaFoldDB" id="A0AAD9GPU7"/>
<accession>A0AAD9GPU7</accession>
<evidence type="ECO:0000313" key="1">
    <source>
        <dbReference type="EMBL" id="KAK1942779.1"/>
    </source>
</evidence>
<dbReference type="Proteomes" id="UP001259832">
    <property type="component" value="Unassembled WGS sequence"/>
</dbReference>
<evidence type="ECO:0000313" key="2">
    <source>
        <dbReference type="Proteomes" id="UP001259832"/>
    </source>
</evidence>
<keyword evidence="2" id="KW-1185">Reference proteome</keyword>
<proteinExistence type="predicted"/>
<name>A0AAD9GPU7_9STRA</name>
<sequence length="421" mass="47889">MMKEEGLKRIEWISNHGDDCQEKFLRQNMATPDLPFFTKKKKKHLRCLFELLMSHHSVVVKEDVDLPSTICEFAANMDARLVWFQLVDVEGNNWGTADRVKGLSDEDLVVDLQNALKVMLRDNVLAGISPSDLNIFANWEAFDENRPLNPSSSLRGLGMEDADNLLILHPVIVQMPGGVYDQSVTGNRRYQQFKMSLPNDSCWHLLKLSWKRSPNRLNSVKPVEGETVMVSPVAKVSKYGPINQRVVNLNCLRLDSHLRICWRSVWFEVVDIKGNMILENHVDELSDKSSIGDFRDALRARFSDDLPAGLSPMEIVFFENRMAYDAKVPLALRSLLGDLGQNDSNALIVQGNACWDLWVAKLPNSGYHARTLANHLFNKLQQRQENMKKIESRESLESIESIQIAESDGSINSIDDFYVMV</sequence>
<organism evidence="1 2">
    <name type="scientific">Phytophthora citrophthora</name>
    <dbReference type="NCBI Taxonomy" id="4793"/>
    <lineage>
        <taxon>Eukaryota</taxon>
        <taxon>Sar</taxon>
        <taxon>Stramenopiles</taxon>
        <taxon>Oomycota</taxon>
        <taxon>Peronosporomycetes</taxon>
        <taxon>Peronosporales</taxon>
        <taxon>Peronosporaceae</taxon>
        <taxon>Phytophthora</taxon>
    </lineage>
</organism>
<comment type="caution">
    <text evidence="1">The sequence shown here is derived from an EMBL/GenBank/DDBJ whole genome shotgun (WGS) entry which is preliminary data.</text>
</comment>
<gene>
    <name evidence="1" type="ORF">P3T76_005416</name>
</gene>